<dbReference type="AlphaFoldDB" id="M7WTX1"/>
<evidence type="ECO:0000313" key="3">
    <source>
        <dbReference type="Proteomes" id="UP000030780"/>
    </source>
</evidence>
<evidence type="ECO:0000256" key="1">
    <source>
        <dbReference type="SAM" id="Coils"/>
    </source>
</evidence>
<dbReference type="VEuPathDB" id="AmoebaDB:KM1_028140"/>
<sequence>MIQTTSFKQTPVRTSMNNYSSFNELKRELELKETQLKDLQKRISILEKINYIDSLLSSSMKL</sequence>
<accession>M7WTX1</accession>
<reference evidence="2 3" key="1">
    <citation type="submission" date="2013-01" db="EMBL/GenBank/DDBJ databases">
        <authorList>
            <person name="Inman J."/>
            <person name="Zafar N."/>
            <person name="Lorenzi H."/>
            <person name="Caler E."/>
        </authorList>
    </citation>
    <scope>NUCLEOTIDE SEQUENCE [LARGE SCALE GENOMIC DNA]</scope>
    <source>
        <strain evidence="2 3">HM-3:IMSS</strain>
    </source>
</reference>
<gene>
    <name evidence="2" type="ORF">KM1_028140</name>
</gene>
<dbReference type="Proteomes" id="UP000030780">
    <property type="component" value="Unassembled WGS sequence"/>
</dbReference>
<organism evidence="2 3">
    <name type="scientific">Entamoeba histolytica HM-3:IMSS</name>
    <dbReference type="NCBI Taxonomy" id="885315"/>
    <lineage>
        <taxon>Eukaryota</taxon>
        <taxon>Amoebozoa</taxon>
        <taxon>Evosea</taxon>
        <taxon>Archamoebae</taxon>
        <taxon>Mastigamoebida</taxon>
        <taxon>Entamoebidae</taxon>
        <taxon>Entamoeba</taxon>
    </lineage>
</organism>
<protein>
    <submittedName>
        <fullName evidence="2">Uncharacterized protein</fullName>
    </submittedName>
</protein>
<feature type="coiled-coil region" evidence="1">
    <location>
        <begin position="22"/>
        <end position="49"/>
    </location>
</feature>
<keyword evidence="1" id="KW-0175">Coiled coil</keyword>
<name>M7WTX1_ENTHI</name>
<evidence type="ECO:0000313" key="2">
    <source>
        <dbReference type="EMBL" id="EMS11173.1"/>
    </source>
</evidence>
<proteinExistence type="predicted"/>
<dbReference type="EMBL" id="KB638804">
    <property type="protein sequence ID" value="EMS11173.1"/>
    <property type="molecule type" value="Genomic_DNA"/>
</dbReference>